<feature type="region of interest" description="Disordered" evidence="1">
    <location>
        <begin position="1"/>
        <end position="35"/>
    </location>
</feature>
<accession>A0A6C6YY76</accession>
<organism evidence="2 3">
    <name type="scientific">Salmonella paratyphi B (strain ATCC BAA-1250 / SPB7)</name>
    <dbReference type="NCBI Taxonomy" id="1016998"/>
    <lineage>
        <taxon>Bacteria</taxon>
        <taxon>Pseudomonadati</taxon>
        <taxon>Pseudomonadota</taxon>
        <taxon>Gammaproteobacteria</taxon>
        <taxon>Enterobacterales</taxon>
        <taxon>Enterobacteriaceae</taxon>
        <taxon>Salmonella</taxon>
    </lineage>
</organism>
<sequence length="35" mass="3966">MLTRSTPLRPHYVRRRPNKTLTSPSGKSSINNISV</sequence>
<dbReference type="Proteomes" id="UP000008556">
    <property type="component" value="Chromosome"/>
</dbReference>
<reference evidence="2 3" key="1">
    <citation type="submission" date="2007-11" db="EMBL/GenBank/DDBJ databases">
        <authorList>
            <consortium name="The Salmonella enterica serovar Paratyphi B Genome Sequencing Project"/>
            <person name="McClelland M."/>
            <person name="Sanderson E.K."/>
            <person name="Porwollik S."/>
            <person name="Spieth J."/>
            <person name="Clifton W.S."/>
            <person name="Fulton R."/>
            <person name="Cordes M."/>
            <person name="Wollam A."/>
            <person name="Shah N."/>
            <person name="Pepin K."/>
            <person name="Bhonagiri V."/>
            <person name="Nash W."/>
            <person name="Johnson M."/>
            <person name="Thiruvilangam P."/>
            <person name="Wilson R."/>
        </authorList>
    </citation>
    <scope>NUCLEOTIDE SEQUENCE [LARGE SCALE GENOMIC DNA]</scope>
    <source>
        <strain evidence="3">ATCC BAA-1250 / SPB7</strain>
    </source>
</reference>
<dbReference type="KEGG" id="spq:SPAB_00243"/>
<protein>
    <submittedName>
        <fullName evidence="2">Uncharacterized protein</fullName>
    </submittedName>
</protein>
<evidence type="ECO:0000256" key="1">
    <source>
        <dbReference type="SAM" id="MobiDB-lite"/>
    </source>
</evidence>
<dbReference type="AlphaFoldDB" id="A0A6C6YY76"/>
<gene>
    <name evidence="2" type="ordered locus">SPAB_00243</name>
</gene>
<proteinExistence type="predicted"/>
<evidence type="ECO:0000313" key="2">
    <source>
        <dbReference type="EMBL" id="ABX65685.1"/>
    </source>
</evidence>
<evidence type="ECO:0000313" key="3">
    <source>
        <dbReference type="Proteomes" id="UP000008556"/>
    </source>
</evidence>
<feature type="compositionally biased region" description="Polar residues" evidence="1">
    <location>
        <begin position="19"/>
        <end position="35"/>
    </location>
</feature>
<dbReference type="EMBL" id="CP000886">
    <property type="protein sequence ID" value="ABX65685.1"/>
    <property type="molecule type" value="Genomic_DNA"/>
</dbReference>
<name>A0A6C6YY76_SALPB</name>